<accession>A0AA48P7U0</accession>
<reference evidence="1" key="1">
    <citation type="journal article" date="2023" name="Front. Mar. Sci.">
        <title>Tracing the invertebrate herpesviruses in the global sequence datasets.</title>
        <authorList>
            <person name="Rosani U."/>
            <person name="Gaia M."/>
            <person name="Delmont T.O."/>
            <person name="Krupovic M."/>
        </authorList>
    </citation>
    <scope>NUCLEOTIDE SEQUENCE</scope>
    <source>
        <strain evidence="1">MalacoHV1/China/2018</strain>
    </source>
</reference>
<organism evidence="1">
    <name type="scientific">Malaco herpesvirus 1</name>
    <dbReference type="NCBI Taxonomy" id="3031797"/>
    <lineage>
        <taxon>Viruses</taxon>
        <taxon>Duplodnaviria</taxon>
        <taxon>Heunggongvirae</taxon>
        <taxon>Peploviricota</taxon>
        <taxon>Herviviricetes</taxon>
        <taxon>Herpesvirales</taxon>
        <taxon>Malacoherpesviridae</taxon>
    </lineage>
</organism>
<dbReference type="EMBL" id="BK063094">
    <property type="protein sequence ID" value="DBA11788.1"/>
    <property type="molecule type" value="Genomic_DNA"/>
</dbReference>
<name>A0AA48P7U0_9VIRU</name>
<protein>
    <submittedName>
        <fullName evidence="1">ORF87</fullName>
    </submittedName>
</protein>
<sequence length="589" mass="66660">MANHIPNYFELGLTSSRVIEAFLPLYKGEGAELLKAKMTQKNPSPAMGYFWMTLNNQNFANETKKQLFIEPNVHHGRPLQSWDDAMKMKLPIHQEKYSMAAFVNMIQRKASLYDVTSATSGGTANAKMRYSGSATQNGTYIHDVLGDQIMKNACRVDPSFLANQHMFDHILPGRVWSPNFFPIATTPDGITVGSQEKFLQLMELLAVHDPHKPMSDEIRDLTYGGGAPLYIHEFKTLQTSSGGHKGTGSKIDRNEVVTLYNRYKREVGSGNKVPESFKHDIVSMLFEYLASGKKVCKDDIARGGYKRSAPTEGDGSPKKKRVKINTEKWSFDKGELSNARRGLFSVTNDVAVRSAYDMDRIKQLSGDVVPYLCDHSRFMMTGDDAMSKYYQQEVTANIPCEKTIASDPDWIPAKKVLNREGKCVIIFYEHTRNPINYENAGKFENSDCKKSSDQLVELFSFEIDASPFVLSTNGAFRKQTMSQMATMKHMNNKLQHIFTLILSYNIDKVSMPCVQISWVQNVKHSTVDYYVEHTAYKMAQVDPLYRAAYETYGPEDAFSRNPEGLTMSDYVESVKAMDNEEDAFDLENF</sequence>
<reference evidence="1" key="2">
    <citation type="submission" date="2023-01" db="EMBL/GenBank/DDBJ databases">
        <authorList>
            <person name="Rosani U."/>
            <person name="Delmont T.O."/>
            <person name="Gaia M."/>
            <person name="Krupovic M."/>
        </authorList>
    </citation>
    <scope>NUCLEOTIDE SEQUENCE</scope>
    <source>
        <strain evidence="1">MalacoHV1/China/2018</strain>
    </source>
</reference>
<proteinExistence type="predicted"/>
<evidence type="ECO:0000313" key="1">
    <source>
        <dbReference type="EMBL" id="DBA11788.1"/>
    </source>
</evidence>